<dbReference type="STRING" id="1618436.UV59_C0012G0048"/>
<keyword evidence="2" id="KW-0547">Nucleotide-binding</keyword>
<feature type="site" description="Important for autoinhibition of adenylyltransferase activity" evidence="3">
    <location>
        <position position="55"/>
    </location>
</feature>
<dbReference type="PANTHER" id="PTHR13504">
    <property type="entry name" value="FIDO DOMAIN-CONTAINING PROTEIN DDB_G0283145"/>
    <property type="match status" value="1"/>
</dbReference>
<dbReference type="PROSITE" id="PS51459">
    <property type="entry name" value="FIDO"/>
    <property type="match status" value="1"/>
</dbReference>
<dbReference type="Pfam" id="PF02661">
    <property type="entry name" value="Fic"/>
    <property type="match status" value="1"/>
</dbReference>
<dbReference type="AlphaFoldDB" id="A0A0G1CGK2"/>
<dbReference type="EMBL" id="LCFB01000012">
    <property type="protein sequence ID" value="KKS84955.1"/>
    <property type="molecule type" value="Genomic_DNA"/>
</dbReference>
<dbReference type="PANTHER" id="PTHR13504:SF38">
    <property type="entry name" value="FIDO DOMAIN-CONTAINING PROTEIN"/>
    <property type="match status" value="1"/>
</dbReference>
<dbReference type="InterPro" id="IPR040198">
    <property type="entry name" value="Fido_containing"/>
</dbReference>
<evidence type="ECO:0000256" key="2">
    <source>
        <dbReference type="PIRSR" id="PIRSR640198-2"/>
    </source>
</evidence>
<dbReference type="GO" id="GO:0005524">
    <property type="term" value="F:ATP binding"/>
    <property type="evidence" value="ECO:0007669"/>
    <property type="project" value="UniProtKB-KW"/>
</dbReference>
<name>A0A0G1CGK2_9BACT</name>
<dbReference type="Proteomes" id="UP000034543">
    <property type="component" value="Unassembled WGS sequence"/>
</dbReference>
<feature type="active site" evidence="1">
    <location>
        <position position="211"/>
    </location>
</feature>
<dbReference type="SUPFAM" id="SSF140931">
    <property type="entry name" value="Fic-like"/>
    <property type="match status" value="1"/>
</dbReference>
<keyword evidence="2" id="KW-0067">ATP-binding</keyword>
<sequence>MFTPKFSITNKILKNIGVLEAAKEVVEHAPLVPAWETKFREEAIIRTVHHGTHIEGNSLNFTEAAQVVAGKPIIGRERDIQEVLNYRNVLNFINQFQSFRRDSATIEEVENRAYRELIKKTEGRISEDVVLFLHQLIVDRILSPGQSGVYRKIQVVVKNSQTGEITFRPPPAVEIPYQIRAFIKYLDSVTEDEVHPVLKAGIMHYELVRIHPFVDGNGRVARAAATLALFLDGYDIKRFFALEEHYDTDALHYYEALQNVEKQAGDLTNWLEYFIEGIAIELTRVKEKVLSISRDVKLKEDLGGQQFALSARQIKLIEYIQATGFLQNKSFFELFPMISEDTVLRELKDLVGKGIIMKEGTTKGARYIMKQ</sequence>
<gene>
    <name evidence="5" type="ORF">UV59_C0012G0048</name>
</gene>
<evidence type="ECO:0000259" key="4">
    <source>
        <dbReference type="PROSITE" id="PS51459"/>
    </source>
</evidence>
<protein>
    <recommendedName>
        <fullName evidence="4">Fido domain-containing protein</fullName>
    </recommendedName>
</protein>
<comment type="caution">
    <text evidence="5">The sequence shown here is derived from an EMBL/GenBank/DDBJ whole genome shotgun (WGS) entry which is preliminary data.</text>
</comment>
<dbReference type="Gene3D" id="1.10.3290.10">
    <property type="entry name" value="Fido-like domain"/>
    <property type="match status" value="1"/>
</dbReference>
<dbReference type="InterPro" id="IPR003812">
    <property type="entry name" value="Fido"/>
</dbReference>
<evidence type="ECO:0000313" key="6">
    <source>
        <dbReference type="Proteomes" id="UP000034543"/>
    </source>
</evidence>
<organism evidence="5 6">
    <name type="scientific">Candidatus Gottesmanbacteria bacterium GW2011_GWA1_43_11</name>
    <dbReference type="NCBI Taxonomy" id="1618436"/>
    <lineage>
        <taxon>Bacteria</taxon>
        <taxon>Candidatus Gottesmaniibacteriota</taxon>
    </lineage>
</organism>
<evidence type="ECO:0000256" key="3">
    <source>
        <dbReference type="PIRSR" id="PIRSR640198-3"/>
    </source>
</evidence>
<evidence type="ECO:0000313" key="5">
    <source>
        <dbReference type="EMBL" id="KKS84955.1"/>
    </source>
</evidence>
<dbReference type="InterPro" id="IPR036597">
    <property type="entry name" value="Fido-like_dom_sf"/>
</dbReference>
<reference evidence="5 6" key="1">
    <citation type="journal article" date="2015" name="Nature">
        <title>rRNA introns, odd ribosomes, and small enigmatic genomes across a large radiation of phyla.</title>
        <authorList>
            <person name="Brown C.T."/>
            <person name="Hug L.A."/>
            <person name="Thomas B.C."/>
            <person name="Sharon I."/>
            <person name="Castelle C.J."/>
            <person name="Singh A."/>
            <person name="Wilkins M.J."/>
            <person name="Williams K.H."/>
            <person name="Banfield J.F."/>
        </authorList>
    </citation>
    <scope>NUCLEOTIDE SEQUENCE [LARGE SCALE GENOMIC DNA]</scope>
</reference>
<feature type="binding site" evidence="2">
    <location>
        <begin position="215"/>
        <end position="222"/>
    </location>
    <ligand>
        <name>ATP</name>
        <dbReference type="ChEBI" id="CHEBI:30616"/>
    </ligand>
</feature>
<feature type="domain" description="Fido" evidence="4">
    <location>
        <begin position="125"/>
        <end position="276"/>
    </location>
</feature>
<proteinExistence type="predicted"/>
<evidence type="ECO:0000256" key="1">
    <source>
        <dbReference type="PIRSR" id="PIRSR640198-1"/>
    </source>
</evidence>
<accession>A0A0G1CGK2</accession>